<evidence type="ECO:0000256" key="4">
    <source>
        <dbReference type="ARBA" id="ARBA00022475"/>
    </source>
</evidence>
<evidence type="ECO:0000313" key="18">
    <source>
        <dbReference type="Proteomes" id="UP000886743"/>
    </source>
</evidence>
<dbReference type="FunFam" id="1.10.287.130:FF:000001">
    <property type="entry name" value="Two-component sensor histidine kinase"/>
    <property type="match status" value="1"/>
</dbReference>
<dbReference type="SMART" id="SM00388">
    <property type="entry name" value="HisKA"/>
    <property type="match status" value="1"/>
</dbReference>
<evidence type="ECO:0000256" key="14">
    <source>
        <dbReference type="SAM" id="Phobius"/>
    </source>
</evidence>
<dbReference type="InterPro" id="IPR036890">
    <property type="entry name" value="HATPase_C_sf"/>
</dbReference>
<dbReference type="Pfam" id="PF00512">
    <property type="entry name" value="HisKA"/>
    <property type="match status" value="1"/>
</dbReference>
<keyword evidence="9 17" id="KW-0418">Kinase</keyword>
<keyword evidence="6" id="KW-0808">Transferase</keyword>
<dbReference type="PROSITE" id="PS50885">
    <property type="entry name" value="HAMP"/>
    <property type="match status" value="1"/>
</dbReference>
<dbReference type="InterPro" id="IPR050398">
    <property type="entry name" value="HssS/ArlS-like"/>
</dbReference>
<feature type="transmembrane region" description="Helical" evidence="14">
    <location>
        <begin position="12"/>
        <end position="36"/>
    </location>
</feature>
<keyword evidence="7 14" id="KW-0812">Transmembrane</keyword>
<comment type="caution">
    <text evidence="17">The sequence shown here is derived from an EMBL/GenBank/DDBJ whole genome shotgun (WGS) entry which is preliminary data.</text>
</comment>
<evidence type="ECO:0000256" key="1">
    <source>
        <dbReference type="ARBA" id="ARBA00000085"/>
    </source>
</evidence>
<keyword evidence="12" id="KW-0902">Two-component regulatory system</keyword>
<dbReference type="Gene3D" id="1.10.287.130">
    <property type="match status" value="1"/>
</dbReference>
<dbReference type="InterPro" id="IPR004358">
    <property type="entry name" value="Sig_transdc_His_kin-like_C"/>
</dbReference>
<protein>
    <recommendedName>
        <fullName evidence="3">histidine kinase</fullName>
        <ecNumber evidence="3">2.7.13.3</ecNumber>
    </recommendedName>
</protein>
<feature type="domain" description="Histidine kinase" evidence="15">
    <location>
        <begin position="254"/>
        <end position="482"/>
    </location>
</feature>
<comment type="catalytic activity">
    <reaction evidence="1">
        <text>ATP + protein L-histidine = ADP + protein N-phospho-L-histidine.</text>
        <dbReference type="EC" id="2.7.13.3"/>
    </reaction>
</comment>
<dbReference type="PANTHER" id="PTHR45528:SF1">
    <property type="entry name" value="SENSOR HISTIDINE KINASE CPXA"/>
    <property type="match status" value="1"/>
</dbReference>
<dbReference type="Gene3D" id="3.30.565.10">
    <property type="entry name" value="Histidine kinase-like ATPase, C-terminal domain"/>
    <property type="match status" value="1"/>
</dbReference>
<dbReference type="PANTHER" id="PTHR45528">
    <property type="entry name" value="SENSOR HISTIDINE KINASE CPXA"/>
    <property type="match status" value="1"/>
</dbReference>
<comment type="subcellular location">
    <subcellularLocation>
        <location evidence="2">Cell membrane</location>
        <topology evidence="2">Multi-pass membrane protein</topology>
    </subcellularLocation>
</comment>
<dbReference type="InterPro" id="IPR003661">
    <property type="entry name" value="HisK_dim/P_dom"/>
</dbReference>
<evidence type="ECO:0000256" key="11">
    <source>
        <dbReference type="ARBA" id="ARBA00022989"/>
    </source>
</evidence>
<dbReference type="CDD" id="cd06225">
    <property type="entry name" value="HAMP"/>
    <property type="match status" value="1"/>
</dbReference>
<feature type="transmembrane region" description="Helical" evidence="14">
    <location>
        <begin position="170"/>
        <end position="193"/>
    </location>
</feature>
<evidence type="ECO:0000256" key="5">
    <source>
        <dbReference type="ARBA" id="ARBA00022553"/>
    </source>
</evidence>
<dbReference type="AlphaFoldDB" id="A0A9D1NFT8"/>
<dbReference type="SUPFAM" id="SSF55874">
    <property type="entry name" value="ATPase domain of HSP90 chaperone/DNA topoisomerase II/histidine kinase"/>
    <property type="match status" value="1"/>
</dbReference>
<proteinExistence type="predicted"/>
<keyword evidence="4" id="KW-1003">Cell membrane</keyword>
<dbReference type="Gene3D" id="6.10.340.10">
    <property type="match status" value="1"/>
</dbReference>
<dbReference type="GO" id="GO:0005524">
    <property type="term" value="F:ATP binding"/>
    <property type="evidence" value="ECO:0007669"/>
    <property type="project" value="UniProtKB-KW"/>
</dbReference>
<evidence type="ECO:0000256" key="6">
    <source>
        <dbReference type="ARBA" id="ARBA00022679"/>
    </source>
</evidence>
<name>A0A9D1NFT8_9FIRM</name>
<evidence type="ECO:0000259" key="16">
    <source>
        <dbReference type="PROSITE" id="PS50885"/>
    </source>
</evidence>
<dbReference type="SMART" id="SM00387">
    <property type="entry name" value="HATPase_c"/>
    <property type="match status" value="1"/>
</dbReference>
<dbReference type="SMART" id="SM00304">
    <property type="entry name" value="HAMP"/>
    <property type="match status" value="1"/>
</dbReference>
<evidence type="ECO:0000256" key="8">
    <source>
        <dbReference type="ARBA" id="ARBA00022741"/>
    </source>
</evidence>
<evidence type="ECO:0000313" key="17">
    <source>
        <dbReference type="EMBL" id="HIV02090.1"/>
    </source>
</evidence>
<dbReference type="SUPFAM" id="SSF47384">
    <property type="entry name" value="Homodimeric domain of signal transducing histidine kinase"/>
    <property type="match status" value="1"/>
</dbReference>
<keyword evidence="5" id="KW-0597">Phosphoprotein</keyword>
<dbReference type="Pfam" id="PF02518">
    <property type="entry name" value="HATPase_c"/>
    <property type="match status" value="1"/>
</dbReference>
<evidence type="ECO:0000256" key="7">
    <source>
        <dbReference type="ARBA" id="ARBA00022692"/>
    </source>
</evidence>
<dbReference type="EMBL" id="DVOF01000025">
    <property type="protein sequence ID" value="HIV02090.1"/>
    <property type="molecule type" value="Genomic_DNA"/>
</dbReference>
<evidence type="ECO:0000256" key="2">
    <source>
        <dbReference type="ARBA" id="ARBA00004651"/>
    </source>
</evidence>
<dbReference type="PRINTS" id="PR00344">
    <property type="entry name" value="BCTRLSENSOR"/>
</dbReference>
<evidence type="ECO:0000256" key="13">
    <source>
        <dbReference type="ARBA" id="ARBA00023136"/>
    </source>
</evidence>
<dbReference type="FunFam" id="3.30.565.10:FF:000006">
    <property type="entry name" value="Sensor histidine kinase WalK"/>
    <property type="match status" value="1"/>
</dbReference>
<dbReference type="SUPFAM" id="SSF158472">
    <property type="entry name" value="HAMP domain-like"/>
    <property type="match status" value="1"/>
</dbReference>
<reference evidence="17" key="1">
    <citation type="submission" date="2020-10" db="EMBL/GenBank/DDBJ databases">
        <authorList>
            <person name="Gilroy R."/>
        </authorList>
    </citation>
    <scope>NUCLEOTIDE SEQUENCE</scope>
    <source>
        <strain evidence="17">4920</strain>
    </source>
</reference>
<dbReference type="CDD" id="cd00082">
    <property type="entry name" value="HisKA"/>
    <property type="match status" value="1"/>
</dbReference>
<gene>
    <name evidence="17" type="ORF">IAC74_00840</name>
</gene>
<dbReference type="PROSITE" id="PS50109">
    <property type="entry name" value="HIS_KIN"/>
    <property type="match status" value="1"/>
</dbReference>
<dbReference type="GO" id="GO:0005886">
    <property type="term" value="C:plasma membrane"/>
    <property type="evidence" value="ECO:0007669"/>
    <property type="project" value="UniProtKB-SubCell"/>
</dbReference>
<dbReference type="GO" id="GO:0000155">
    <property type="term" value="F:phosphorelay sensor kinase activity"/>
    <property type="evidence" value="ECO:0007669"/>
    <property type="project" value="InterPro"/>
</dbReference>
<keyword evidence="11 14" id="KW-1133">Transmembrane helix</keyword>
<evidence type="ECO:0000256" key="10">
    <source>
        <dbReference type="ARBA" id="ARBA00022840"/>
    </source>
</evidence>
<dbReference type="InterPro" id="IPR036097">
    <property type="entry name" value="HisK_dim/P_sf"/>
</dbReference>
<accession>A0A9D1NFT8</accession>
<feature type="domain" description="HAMP" evidence="16">
    <location>
        <begin position="194"/>
        <end position="246"/>
    </location>
</feature>
<dbReference type="EC" id="2.7.13.3" evidence="3"/>
<dbReference type="Pfam" id="PF00672">
    <property type="entry name" value="HAMP"/>
    <property type="match status" value="1"/>
</dbReference>
<organism evidence="17 18">
    <name type="scientific">Candidatus Aphodoplasma excrementigallinarum</name>
    <dbReference type="NCBI Taxonomy" id="2840673"/>
    <lineage>
        <taxon>Bacteria</taxon>
        <taxon>Bacillati</taxon>
        <taxon>Bacillota</taxon>
        <taxon>Clostridia</taxon>
        <taxon>Eubacteriales</taxon>
        <taxon>Candidatus Aphodoplasma</taxon>
    </lineage>
</organism>
<evidence type="ECO:0000256" key="9">
    <source>
        <dbReference type="ARBA" id="ARBA00022777"/>
    </source>
</evidence>
<dbReference type="Proteomes" id="UP000886743">
    <property type="component" value="Unassembled WGS sequence"/>
</dbReference>
<evidence type="ECO:0000259" key="15">
    <source>
        <dbReference type="PROSITE" id="PS50109"/>
    </source>
</evidence>
<reference evidence="17" key="2">
    <citation type="journal article" date="2021" name="PeerJ">
        <title>Extensive microbial diversity within the chicken gut microbiome revealed by metagenomics and culture.</title>
        <authorList>
            <person name="Gilroy R."/>
            <person name="Ravi A."/>
            <person name="Getino M."/>
            <person name="Pursley I."/>
            <person name="Horton D.L."/>
            <person name="Alikhan N.F."/>
            <person name="Baker D."/>
            <person name="Gharbi K."/>
            <person name="Hall N."/>
            <person name="Watson M."/>
            <person name="Adriaenssens E.M."/>
            <person name="Foster-Nyarko E."/>
            <person name="Jarju S."/>
            <person name="Secka A."/>
            <person name="Antonio M."/>
            <person name="Oren A."/>
            <person name="Chaudhuri R.R."/>
            <person name="La Ragione R."/>
            <person name="Hildebrand F."/>
            <person name="Pallen M.J."/>
        </authorList>
    </citation>
    <scope>NUCLEOTIDE SEQUENCE</scope>
    <source>
        <strain evidence="17">4920</strain>
    </source>
</reference>
<keyword evidence="10" id="KW-0067">ATP-binding</keyword>
<evidence type="ECO:0000256" key="12">
    <source>
        <dbReference type="ARBA" id="ARBA00023012"/>
    </source>
</evidence>
<sequence length="482" mass="53339">MFKTIFGKLMWSNIAILFVSFLLTGILLFSMLGWYVTSQKAASLEEIAPSIADMTVSLQIENNSIFYRQIYLDNLETISIVSGTQIIVANTNGEIFAKTSRISDSAVSVSEEFMRAPLSGVTSVTTGRFGGIFSETTLTVGYPIRYNSEVIGVVFLSVSMPNLDRDRFNMARLFIAVSAVVLLIAIVISYIVAQKMSRSLKSINQAAKNIASGNFKARVRVTSRDEIGQLGATFNYMAEALQQLDDTHTSFIANVSHELRTPMTTISGFIENVLNGTIPKERAGEYLSIALSESKRLARLVTDMLDISKMSLGQFSVDMKPFDLAEMIRLTIIQFESRIEEKALDVTVDFSSEHVNVIADRDSISRVITNLMDNAVKFSDPASHLDIKVFTKGGKAYTAVSNEGFGIEPEDLPHVFDRFFKTDKSRNDKKGTGLGLYLVQNLLAIHGQKIVVNSVDISDEEYDGNPNHPAKRTTFIFSLELA</sequence>
<dbReference type="InterPro" id="IPR003594">
    <property type="entry name" value="HATPase_dom"/>
</dbReference>
<keyword evidence="8" id="KW-0547">Nucleotide-binding</keyword>
<dbReference type="InterPro" id="IPR005467">
    <property type="entry name" value="His_kinase_dom"/>
</dbReference>
<evidence type="ECO:0000256" key="3">
    <source>
        <dbReference type="ARBA" id="ARBA00012438"/>
    </source>
</evidence>
<dbReference type="InterPro" id="IPR003660">
    <property type="entry name" value="HAMP_dom"/>
</dbReference>
<keyword evidence="13 14" id="KW-0472">Membrane</keyword>